<evidence type="ECO:0000256" key="7">
    <source>
        <dbReference type="HAMAP-Rule" id="MF_00639"/>
    </source>
</evidence>
<dbReference type="GO" id="GO:0051301">
    <property type="term" value="P:cell division"/>
    <property type="evidence" value="ECO:0007669"/>
    <property type="project" value="UniProtKB-KW"/>
</dbReference>
<dbReference type="InterPro" id="IPR036565">
    <property type="entry name" value="Mur-like_cat_sf"/>
</dbReference>
<dbReference type="Gene3D" id="3.40.50.720">
    <property type="entry name" value="NAD(P)-binding Rossmann-like Domain"/>
    <property type="match status" value="1"/>
</dbReference>
<evidence type="ECO:0000256" key="2">
    <source>
        <dbReference type="ARBA" id="ARBA00004752"/>
    </source>
</evidence>
<dbReference type="RefSeq" id="WP_157989786.1">
    <property type="nucleotide sequence ID" value="NZ_LR217720.1"/>
</dbReference>
<dbReference type="NCBIfam" id="TIGR01087">
    <property type="entry name" value="murD"/>
    <property type="match status" value="1"/>
</dbReference>
<feature type="binding site" evidence="7">
    <location>
        <begin position="112"/>
        <end position="118"/>
    </location>
    <ligand>
        <name>ATP</name>
        <dbReference type="ChEBI" id="CHEBI:30616"/>
    </ligand>
</feature>
<comment type="similarity">
    <text evidence="7">Belongs to the MurCDEF family.</text>
</comment>
<dbReference type="SUPFAM" id="SSF53244">
    <property type="entry name" value="MurD-like peptide ligases, peptide-binding domain"/>
    <property type="match status" value="1"/>
</dbReference>
<keyword evidence="4 7" id="KW-0436">Ligase</keyword>
<dbReference type="Pfam" id="PF08245">
    <property type="entry name" value="Mur_ligase_M"/>
    <property type="match status" value="1"/>
</dbReference>
<dbReference type="GO" id="GO:0008360">
    <property type="term" value="P:regulation of cell shape"/>
    <property type="evidence" value="ECO:0007669"/>
    <property type="project" value="UniProtKB-KW"/>
</dbReference>
<gene>
    <name evidence="7 11" type="primary">murD</name>
    <name evidence="11" type="ORF">ERCILAFE3058_392</name>
</gene>
<dbReference type="SUPFAM" id="SSF51984">
    <property type="entry name" value="MurCD N-terminal domain"/>
    <property type="match status" value="1"/>
</dbReference>
<dbReference type="Pfam" id="PF02875">
    <property type="entry name" value="Mur_ligase_C"/>
    <property type="match status" value="1"/>
</dbReference>
<accession>A0A451DCW2</accession>
<dbReference type="PANTHER" id="PTHR43692">
    <property type="entry name" value="UDP-N-ACETYLMURAMOYLALANINE--D-GLUTAMATE LIGASE"/>
    <property type="match status" value="1"/>
</dbReference>
<evidence type="ECO:0000256" key="1">
    <source>
        <dbReference type="ARBA" id="ARBA00004496"/>
    </source>
</evidence>
<comment type="catalytic activity">
    <reaction evidence="7 8">
        <text>UDP-N-acetyl-alpha-D-muramoyl-L-alanine + D-glutamate + ATP = UDP-N-acetyl-alpha-D-muramoyl-L-alanyl-D-glutamate + ADP + phosphate + H(+)</text>
        <dbReference type="Rhea" id="RHEA:16429"/>
        <dbReference type="ChEBI" id="CHEBI:15378"/>
        <dbReference type="ChEBI" id="CHEBI:29986"/>
        <dbReference type="ChEBI" id="CHEBI:30616"/>
        <dbReference type="ChEBI" id="CHEBI:43474"/>
        <dbReference type="ChEBI" id="CHEBI:83898"/>
        <dbReference type="ChEBI" id="CHEBI:83900"/>
        <dbReference type="ChEBI" id="CHEBI:456216"/>
        <dbReference type="EC" id="6.3.2.9"/>
    </reaction>
</comment>
<dbReference type="GO" id="GO:0005524">
    <property type="term" value="F:ATP binding"/>
    <property type="evidence" value="ECO:0007669"/>
    <property type="project" value="UniProtKB-UniRule"/>
</dbReference>
<dbReference type="EMBL" id="LR217720">
    <property type="protein sequence ID" value="VFP84309.1"/>
    <property type="molecule type" value="Genomic_DNA"/>
</dbReference>
<dbReference type="GO" id="GO:0008764">
    <property type="term" value="F:UDP-N-acetylmuramoylalanine-D-glutamate ligase activity"/>
    <property type="evidence" value="ECO:0007669"/>
    <property type="project" value="UniProtKB-UniRule"/>
</dbReference>
<feature type="domain" description="Mur ligase central" evidence="10">
    <location>
        <begin position="110"/>
        <end position="280"/>
    </location>
</feature>
<dbReference type="InterPro" id="IPR036615">
    <property type="entry name" value="Mur_ligase_C_dom_sf"/>
</dbReference>
<keyword evidence="7 8" id="KW-0132">Cell division</keyword>
<dbReference type="PROSITE" id="PS51257">
    <property type="entry name" value="PROKAR_LIPOPROTEIN"/>
    <property type="match status" value="1"/>
</dbReference>
<keyword evidence="7 8" id="KW-0961">Cell wall biogenesis/degradation</keyword>
<dbReference type="GO" id="GO:0009252">
    <property type="term" value="P:peptidoglycan biosynthetic process"/>
    <property type="evidence" value="ECO:0007669"/>
    <property type="project" value="UniProtKB-UniRule"/>
</dbReference>
<dbReference type="PANTHER" id="PTHR43692:SF1">
    <property type="entry name" value="UDP-N-ACETYLMURAMOYLALANINE--D-GLUTAMATE LIGASE"/>
    <property type="match status" value="1"/>
</dbReference>
<keyword evidence="6 7" id="KW-0067">ATP-binding</keyword>
<dbReference type="InterPro" id="IPR005762">
    <property type="entry name" value="MurD"/>
</dbReference>
<dbReference type="InterPro" id="IPR013221">
    <property type="entry name" value="Mur_ligase_cen"/>
</dbReference>
<proteinExistence type="inferred from homology"/>
<dbReference type="Pfam" id="PF21799">
    <property type="entry name" value="MurD-like_N"/>
    <property type="match status" value="1"/>
</dbReference>
<dbReference type="EC" id="6.3.2.9" evidence="7 8"/>
<protein>
    <recommendedName>
        <fullName evidence="7 8">UDP-N-acetylmuramoylalanine--D-glutamate ligase</fullName>
        <ecNumber evidence="7 8">6.3.2.9</ecNumber>
    </recommendedName>
    <alternativeName>
        <fullName evidence="7">D-glutamic acid-adding enzyme</fullName>
    </alternativeName>
    <alternativeName>
        <fullName evidence="7">UDP-N-acetylmuramoyl-L-alanyl-D-glutamate synthetase</fullName>
    </alternativeName>
</protein>
<evidence type="ECO:0000256" key="6">
    <source>
        <dbReference type="ARBA" id="ARBA00022840"/>
    </source>
</evidence>
<dbReference type="OrthoDB" id="9809796at2"/>
<name>A0A451DCW2_9GAMM</name>
<evidence type="ECO:0000259" key="9">
    <source>
        <dbReference type="Pfam" id="PF02875"/>
    </source>
</evidence>
<keyword evidence="7 8" id="KW-0133">Cell shape</keyword>
<dbReference type="Proteomes" id="UP000294418">
    <property type="component" value="Chromosome"/>
</dbReference>
<keyword evidence="3 7" id="KW-0963">Cytoplasm</keyword>
<comment type="function">
    <text evidence="7 8">Cell wall formation. Catalyzes the addition of glutamate to the nucleotide precursor UDP-N-acetylmuramoyl-L-alanine (UMA).</text>
</comment>
<dbReference type="UniPathway" id="UPA00219"/>
<sequence length="438" mass="48199">MANYQGKKVIIIGLGVTGLSCVDFFIRRGVMPRLIDTRLKPPGLHKLARNIQYHVGGMNDEWLLSSDLIISSPGISLMHPSLITAAKAGIEIIGDIELFCRETQTPIVAITGSNGKSTVTSLVSTMAQTAGWRVGSGGNIGLPALMLLQNPAQLYILELSSFQLETTYSLTADTAVILNVTEDHMDRYPQGMQQYFCAKQRIYNHAKTCIFNADDAMTIPVYNGHACYRSFGIKSGDYQLKYHKKNTWLQAQGSMILNTNDMQITGQHNFTNALAALAIADSINLPREISKLVLTTFRGLEHRFQLVYKNNGVRWINDSKSTNVNSAVAALKSAKCTGVLWLLLGGDGKLANFTALKIFLQKPHIRLYCFGRDGTALSKLRPEITVQTETMTEAILQISAQTKPGDLVLLTPACSSLDQFTSFKQRGMLFSKLAREVG</sequence>
<evidence type="ECO:0000256" key="3">
    <source>
        <dbReference type="ARBA" id="ARBA00022490"/>
    </source>
</evidence>
<evidence type="ECO:0000313" key="11">
    <source>
        <dbReference type="EMBL" id="VFP84309.1"/>
    </source>
</evidence>
<keyword evidence="5 7" id="KW-0547">Nucleotide-binding</keyword>
<dbReference type="Gene3D" id="3.40.1190.10">
    <property type="entry name" value="Mur-like, catalytic domain"/>
    <property type="match status" value="1"/>
</dbReference>
<feature type="domain" description="Mur ligase C-terminal" evidence="9">
    <location>
        <begin position="302"/>
        <end position="414"/>
    </location>
</feature>
<evidence type="ECO:0000256" key="8">
    <source>
        <dbReference type="RuleBase" id="RU003664"/>
    </source>
</evidence>
<dbReference type="HAMAP" id="MF_00639">
    <property type="entry name" value="MurD"/>
    <property type="match status" value="1"/>
</dbReference>
<dbReference type="Gene3D" id="3.90.190.20">
    <property type="entry name" value="Mur ligase, C-terminal domain"/>
    <property type="match status" value="1"/>
</dbReference>
<evidence type="ECO:0000259" key="10">
    <source>
        <dbReference type="Pfam" id="PF08245"/>
    </source>
</evidence>
<dbReference type="GO" id="GO:0071555">
    <property type="term" value="P:cell wall organization"/>
    <property type="evidence" value="ECO:0007669"/>
    <property type="project" value="UniProtKB-KW"/>
</dbReference>
<keyword evidence="7 8" id="KW-0573">Peptidoglycan synthesis</keyword>
<organism evidence="11 12">
    <name type="scientific">Candidatus Erwinia haradaeae</name>
    <dbReference type="NCBI Taxonomy" id="1922217"/>
    <lineage>
        <taxon>Bacteria</taxon>
        <taxon>Pseudomonadati</taxon>
        <taxon>Pseudomonadota</taxon>
        <taxon>Gammaproteobacteria</taxon>
        <taxon>Enterobacterales</taxon>
        <taxon>Erwiniaceae</taxon>
        <taxon>Erwinia</taxon>
    </lineage>
</organism>
<keyword evidence="7 8" id="KW-0131">Cell cycle</keyword>
<evidence type="ECO:0000256" key="4">
    <source>
        <dbReference type="ARBA" id="ARBA00022598"/>
    </source>
</evidence>
<dbReference type="AlphaFoldDB" id="A0A451DCW2"/>
<comment type="pathway">
    <text evidence="2 7 8">Cell wall biogenesis; peptidoglycan biosynthesis.</text>
</comment>
<dbReference type="InterPro" id="IPR004101">
    <property type="entry name" value="Mur_ligase_C"/>
</dbReference>
<dbReference type="SUPFAM" id="SSF53623">
    <property type="entry name" value="MurD-like peptide ligases, catalytic domain"/>
    <property type="match status" value="1"/>
</dbReference>
<evidence type="ECO:0000313" key="12">
    <source>
        <dbReference type="Proteomes" id="UP000294418"/>
    </source>
</evidence>
<comment type="subcellular location">
    <subcellularLocation>
        <location evidence="1 7 8">Cytoplasm</location>
    </subcellularLocation>
</comment>
<evidence type="ECO:0000256" key="5">
    <source>
        <dbReference type="ARBA" id="ARBA00022741"/>
    </source>
</evidence>
<dbReference type="GO" id="GO:0005737">
    <property type="term" value="C:cytoplasm"/>
    <property type="evidence" value="ECO:0007669"/>
    <property type="project" value="UniProtKB-SubCell"/>
</dbReference>
<reference evidence="11 12" key="1">
    <citation type="submission" date="2019-02" db="EMBL/GenBank/DDBJ databases">
        <authorList>
            <person name="Manzano-Marin A."/>
            <person name="Manzano-Marin A."/>
        </authorList>
    </citation>
    <scope>NUCLEOTIDE SEQUENCE [LARGE SCALE GENOMIC DNA]</scope>
    <source>
        <strain evidence="11 12">ErCilaricifoliae</strain>
    </source>
</reference>